<gene>
    <name evidence="2" type="ORF">KGQ19_40705</name>
</gene>
<dbReference type="RefSeq" id="WP_212019495.1">
    <property type="nucleotide sequence ID" value="NZ_JAAFYZ010000238.1"/>
</dbReference>
<evidence type="ECO:0000313" key="3">
    <source>
        <dbReference type="Proteomes" id="UP000730482"/>
    </source>
</evidence>
<dbReference type="SUPFAM" id="SSF46894">
    <property type="entry name" value="C-terminal effector domain of the bipartite response regulators"/>
    <property type="match status" value="1"/>
</dbReference>
<feature type="domain" description="HTH luxR-type" evidence="1">
    <location>
        <begin position="259"/>
        <end position="324"/>
    </location>
</feature>
<dbReference type="Pfam" id="PF00196">
    <property type="entry name" value="GerE"/>
    <property type="match status" value="1"/>
</dbReference>
<dbReference type="Pfam" id="PF01978">
    <property type="entry name" value="TrmB"/>
    <property type="match status" value="1"/>
</dbReference>
<dbReference type="PANTHER" id="PTHR34293">
    <property type="entry name" value="HTH-TYPE TRANSCRIPTIONAL REGULATOR TRMBL2"/>
    <property type="match status" value="1"/>
</dbReference>
<dbReference type="PROSITE" id="PS50043">
    <property type="entry name" value="HTH_LUXR_2"/>
    <property type="match status" value="1"/>
</dbReference>
<dbReference type="Proteomes" id="UP000730482">
    <property type="component" value="Unassembled WGS sequence"/>
</dbReference>
<dbReference type="SMART" id="SM00421">
    <property type="entry name" value="HTH_LUXR"/>
    <property type="match status" value="1"/>
</dbReference>
<dbReference type="InterPro" id="IPR000792">
    <property type="entry name" value="Tscrpt_reg_LuxR_C"/>
</dbReference>
<dbReference type="EMBL" id="JAAFYZ010000238">
    <property type="protein sequence ID" value="MBS2553192.1"/>
    <property type="molecule type" value="Genomic_DNA"/>
</dbReference>
<protein>
    <submittedName>
        <fullName evidence="2">LuxR family transcriptional regulator</fullName>
    </submittedName>
</protein>
<dbReference type="InterPro" id="IPR036388">
    <property type="entry name" value="WH-like_DNA-bd_sf"/>
</dbReference>
<dbReference type="Gene3D" id="1.10.10.10">
    <property type="entry name" value="Winged helix-like DNA-binding domain superfamily/Winged helix DNA-binding domain"/>
    <property type="match status" value="2"/>
</dbReference>
<evidence type="ECO:0000259" key="1">
    <source>
        <dbReference type="PROSITE" id="PS50043"/>
    </source>
</evidence>
<dbReference type="InterPro" id="IPR002831">
    <property type="entry name" value="Tscrpt_reg_TrmB_N"/>
</dbReference>
<name>A0ABS5L4F5_9ACTN</name>
<comment type="caution">
    <text evidence="2">The sequence shown here is derived from an EMBL/GenBank/DDBJ whole genome shotgun (WGS) entry which is preliminary data.</text>
</comment>
<organism evidence="2 3">
    <name type="scientific">Catenulispora pinistramenti</name>
    <dbReference type="NCBI Taxonomy" id="2705254"/>
    <lineage>
        <taxon>Bacteria</taxon>
        <taxon>Bacillati</taxon>
        <taxon>Actinomycetota</taxon>
        <taxon>Actinomycetes</taxon>
        <taxon>Catenulisporales</taxon>
        <taxon>Catenulisporaceae</taxon>
        <taxon>Catenulispora</taxon>
    </lineage>
</organism>
<dbReference type="InterPro" id="IPR016032">
    <property type="entry name" value="Sig_transdc_resp-reg_C-effctor"/>
</dbReference>
<dbReference type="PRINTS" id="PR00038">
    <property type="entry name" value="HTHLUXR"/>
</dbReference>
<keyword evidence="3" id="KW-1185">Reference proteome</keyword>
<proteinExistence type="predicted"/>
<dbReference type="InterPro" id="IPR051797">
    <property type="entry name" value="TrmB-like"/>
</dbReference>
<accession>A0ABS5L4F5</accession>
<reference evidence="2 3" key="1">
    <citation type="submission" date="2020-02" db="EMBL/GenBank/DDBJ databases">
        <title>Acidophilic actinobacteria isolated from forest soil.</title>
        <authorList>
            <person name="Golinska P."/>
        </authorList>
    </citation>
    <scope>NUCLEOTIDE SEQUENCE [LARGE SCALE GENOMIC DNA]</scope>
    <source>
        <strain evidence="2 3">NL8</strain>
    </source>
</reference>
<dbReference type="PANTHER" id="PTHR34293:SF1">
    <property type="entry name" value="HTH-TYPE TRANSCRIPTIONAL REGULATOR TRMBL2"/>
    <property type="match status" value="1"/>
</dbReference>
<sequence length="326" mass="35077">MLQGLGLDAASEQVYRALLAEPALEYAALAESSGLTQAQIGAALDRLADLALLRKSRQNPDRWHPVSLERGVAALLRRQEAELAARREALLAGQAAAVAFNESVTRRRSQMPGGVEQITALDDIQTLMESLLYAADNEVCSIVPNVMPAEALQASRPLDEDLTARGVRLRIVCHEAIRSNATALAYERAMLALGAQVRTAAAVPIRLLIVDRTSAVVPFDPESRETGAILTTVPGMVRALCELFDRLWDGAAPLEPTPPSDAATGLTDSEAELLKLLSGGLTDEAAAKRLGVSVRTVKRRMEDLMRRLEAGSRFEAGARAAKRGWL</sequence>
<evidence type="ECO:0000313" key="2">
    <source>
        <dbReference type="EMBL" id="MBS2553192.1"/>
    </source>
</evidence>
<dbReference type="CDD" id="cd06170">
    <property type="entry name" value="LuxR_C_like"/>
    <property type="match status" value="1"/>
</dbReference>